<dbReference type="OrthoDB" id="10257275at2759"/>
<keyword evidence="3 5" id="KW-1133">Transmembrane helix</keyword>
<feature type="domain" description="Peptidase S54 rhomboid" evidence="6">
    <location>
        <begin position="63"/>
        <end position="109"/>
    </location>
</feature>
<dbReference type="GO" id="GO:0004252">
    <property type="term" value="F:serine-type endopeptidase activity"/>
    <property type="evidence" value="ECO:0007669"/>
    <property type="project" value="InterPro"/>
</dbReference>
<evidence type="ECO:0000313" key="7">
    <source>
        <dbReference type="EMBL" id="EAQ92177.1"/>
    </source>
</evidence>
<evidence type="ECO:0000256" key="5">
    <source>
        <dbReference type="SAM" id="Phobius"/>
    </source>
</evidence>
<dbReference type="AlphaFoldDB" id="Q2HH92"/>
<keyword evidence="4 5" id="KW-0472">Membrane</keyword>
<evidence type="ECO:0000259" key="6">
    <source>
        <dbReference type="Pfam" id="PF01694"/>
    </source>
</evidence>
<dbReference type="GeneID" id="4387277"/>
<keyword evidence="8" id="KW-1185">Reference proteome</keyword>
<dbReference type="InterPro" id="IPR022764">
    <property type="entry name" value="Peptidase_S54_rhomboid_dom"/>
</dbReference>
<accession>Q2HH92</accession>
<evidence type="ECO:0000256" key="3">
    <source>
        <dbReference type="ARBA" id="ARBA00022989"/>
    </source>
</evidence>
<name>Q2HH92_CHAGB</name>
<dbReference type="Gene3D" id="1.20.1540.10">
    <property type="entry name" value="Rhomboid-like"/>
    <property type="match status" value="1"/>
</dbReference>
<feature type="transmembrane region" description="Helical" evidence="5">
    <location>
        <begin position="103"/>
        <end position="127"/>
    </location>
</feature>
<dbReference type="RefSeq" id="XP_001219633.1">
    <property type="nucleotide sequence ID" value="XM_001219632.1"/>
</dbReference>
<dbReference type="EMBL" id="CH408029">
    <property type="protein sequence ID" value="EAQ92177.1"/>
    <property type="molecule type" value="Genomic_DNA"/>
</dbReference>
<proteinExistence type="predicted"/>
<dbReference type="GO" id="GO:0016020">
    <property type="term" value="C:membrane"/>
    <property type="evidence" value="ECO:0007669"/>
    <property type="project" value="UniProtKB-SubCell"/>
</dbReference>
<protein>
    <recommendedName>
        <fullName evidence="6">Peptidase S54 rhomboid domain-containing protein</fullName>
    </recommendedName>
</protein>
<evidence type="ECO:0000256" key="2">
    <source>
        <dbReference type="ARBA" id="ARBA00022692"/>
    </source>
</evidence>
<evidence type="ECO:0000256" key="1">
    <source>
        <dbReference type="ARBA" id="ARBA00004141"/>
    </source>
</evidence>
<dbReference type="Pfam" id="PF01694">
    <property type="entry name" value="Rhomboid"/>
    <property type="match status" value="1"/>
</dbReference>
<dbReference type="OMA" id="NTYPIVH"/>
<comment type="subcellular location">
    <subcellularLocation>
        <location evidence="1">Membrane</location>
        <topology evidence="1">Multi-pass membrane protein</topology>
    </subcellularLocation>
</comment>
<dbReference type="VEuPathDB" id="FungiDB:CHGG_00412"/>
<dbReference type="InParanoid" id="Q2HH92"/>
<dbReference type="SUPFAM" id="SSF144091">
    <property type="entry name" value="Rhomboid-like"/>
    <property type="match status" value="1"/>
</dbReference>
<organism evidence="7 8">
    <name type="scientific">Chaetomium globosum (strain ATCC 6205 / CBS 148.51 / DSM 1962 / NBRC 6347 / NRRL 1970)</name>
    <name type="common">Soil fungus</name>
    <dbReference type="NCBI Taxonomy" id="306901"/>
    <lineage>
        <taxon>Eukaryota</taxon>
        <taxon>Fungi</taxon>
        <taxon>Dikarya</taxon>
        <taxon>Ascomycota</taxon>
        <taxon>Pezizomycotina</taxon>
        <taxon>Sordariomycetes</taxon>
        <taxon>Sordariomycetidae</taxon>
        <taxon>Sordariales</taxon>
        <taxon>Chaetomiaceae</taxon>
        <taxon>Chaetomium</taxon>
    </lineage>
</organism>
<gene>
    <name evidence="7" type="ORF">CHGG_00412</name>
</gene>
<evidence type="ECO:0000256" key="4">
    <source>
        <dbReference type="ARBA" id="ARBA00023136"/>
    </source>
</evidence>
<dbReference type="HOGENOM" id="CLU_084816_0_0_1"/>
<keyword evidence="2 5" id="KW-0812">Transmembrane</keyword>
<evidence type="ECO:0000313" key="8">
    <source>
        <dbReference type="Proteomes" id="UP000001056"/>
    </source>
</evidence>
<dbReference type="Proteomes" id="UP000001056">
    <property type="component" value="Unassembled WGS sequence"/>
</dbReference>
<dbReference type="InterPro" id="IPR035952">
    <property type="entry name" value="Rhomboid-like_sf"/>
</dbReference>
<feature type="transmembrane region" description="Helical" evidence="5">
    <location>
        <begin position="72"/>
        <end position="91"/>
    </location>
</feature>
<feature type="transmembrane region" description="Helical" evidence="5">
    <location>
        <begin position="139"/>
        <end position="161"/>
    </location>
</feature>
<sequence>MPSNPTHMLKLGLQRTTSYIDHLPIFTKVVMCIMVAIEAAALLPGWRLKSWGRLEPDLVNFSTLYRTNTYPLMHIDAFHLTINFLGVVPLLERFEKEHGTLISVALFFGPFSTVPALIIWGFLLYAAEAIRANATVPYFIIWVGLGYLKFLVPPEVVMRFIETKLRLRSWSSFYVSVDQKTYGRDGVIPLTNVVPTVAPGVTGSNQRLGPAPV</sequence>
<dbReference type="eggNOG" id="KOG2632">
    <property type="taxonomic scope" value="Eukaryota"/>
</dbReference>
<reference evidence="8" key="1">
    <citation type="journal article" date="2015" name="Genome Announc.">
        <title>Draft genome sequence of the cellulolytic fungus Chaetomium globosum.</title>
        <authorList>
            <person name="Cuomo C.A."/>
            <person name="Untereiner W.A."/>
            <person name="Ma L.-J."/>
            <person name="Grabherr M."/>
            <person name="Birren B.W."/>
        </authorList>
    </citation>
    <scope>NUCLEOTIDE SEQUENCE [LARGE SCALE GENOMIC DNA]</scope>
    <source>
        <strain evidence="8">ATCC 6205 / CBS 148.51 / DSM 1962 / NBRC 6347 / NRRL 1970</strain>
    </source>
</reference>
<dbReference type="STRING" id="306901.Q2HH92"/>
<feature type="transmembrane region" description="Helical" evidence="5">
    <location>
        <begin position="25"/>
        <end position="46"/>
    </location>
</feature>